<evidence type="ECO:0000313" key="3">
    <source>
        <dbReference type="EMBL" id="ASN26507.1"/>
    </source>
</evidence>
<feature type="domain" description="Winged helix-turn-helix" evidence="2">
    <location>
        <begin position="33"/>
        <end position="106"/>
    </location>
</feature>
<accession>A0A221P2U2</accession>
<evidence type="ECO:0000313" key="4">
    <source>
        <dbReference type="Proteomes" id="UP000031501"/>
    </source>
</evidence>
<evidence type="ECO:0000259" key="2">
    <source>
        <dbReference type="Pfam" id="PF25872"/>
    </source>
</evidence>
<name>A0A221P2U2_9ACTN</name>
<proteinExistence type="predicted"/>
<dbReference type="InterPro" id="IPR058852">
    <property type="entry name" value="HTH_77"/>
</dbReference>
<dbReference type="Proteomes" id="UP000031501">
    <property type="component" value="Chromosome"/>
</dbReference>
<dbReference type="EMBL" id="CP022433">
    <property type="protein sequence ID" value="ASN26507.1"/>
    <property type="molecule type" value="Genomic_DNA"/>
</dbReference>
<organism evidence="3 4">
    <name type="scientific">Streptomyces pluripotens</name>
    <dbReference type="NCBI Taxonomy" id="1355015"/>
    <lineage>
        <taxon>Bacteria</taxon>
        <taxon>Bacillati</taxon>
        <taxon>Actinomycetota</taxon>
        <taxon>Actinomycetes</taxon>
        <taxon>Kitasatosporales</taxon>
        <taxon>Streptomycetaceae</taxon>
        <taxon>Streptomyces</taxon>
    </lineage>
</organism>
<evidence type="ECO:0000256" key="1">
    <source>
        <dbReference type="SAM" id="MobiDB-lite"/>
    </source>
</evidence>
<keyword evidence="4" id="KW-1185">Reference proteome</keyword>
<gene>
    <name evidence="3" type="ORF">LK07_23640</name>
</gene>
<reference evidence="3 4" key="1">
    <citation type="submission" date="2017-07" db="EMBL/GenBank/DDBJ databases">
        <title>Genome sequence of Streptomyces pluripotens MUSC 137T.</title>
        <authorList>
            <person name="Ser H.-L."/>
            <person name="Lee L.-H."/>
        </authorList>
    </citation>
    <scope>NUCLEOTIDE SEQUENCE [LARGE SCALE GENOMIC DNA]</scope>
    <source>
        <strain evidence="3 4">MUSC 137</strain>
    </source>
</reference>
<protein>
    <recommendedName>
        <fullName evidence="2">Winged helix-turn-helix domain-containing protein</fullName>
    </recommendedName>
</protein>
<dbReference type="AlphaFoldDB" id="A0A221P2U2"/>
<feature type="region of interest" description="Disordered" evidence="1">
    <location>
        <begin position="1"/>
        <end position="22"/>
    </location>
</feature>
<dbReference type="RefSeq" id="WP_039651421.1">
    <property type="nucleotide sequence ID" value="NZ_CP021080.1"/>
</dbReference>
<dbReference type="OrthoDB" id="4336084at2"/>
<sequence>MQPGLGSLLPPAPGVHGQHDSLTSTFSRAPARLSAHERLLLQQLAENEGDVSLADVEAEAEPYLRPVCILQALTRLVEQSFVQAQDTGASCRFQLLAPIRAFVAQMSAQEMAWETVA</sequence>
<dbReference type="Pfam" id="PF25872">
    <property type="entry name" value="HTH_77"/>
    <property type="match status" value="1"/>
</dbReference>